<evidence type="ECO:0000313" key="3">
    <source>
        <dbReference type="Proteomes" id="UP000019249"/>
    </source>
</evidence>
<feature type="domain" description="FNG" evidence="1">
    <location>
        <begin position="8"/>
        <end position="97"/>
    </location>
</feature>
<protein>
    <recommendedName>
        <fullName evidence="1">FNG domain-containing protein</fullName>
    </recommendedName>
</protein>
<name>A0ABN0RE08_9LIST</name>
<organism evidence="2 3">
    <name type="scientific">Listeria floridensis FSL S10-1187</name>
    <dbReference type="NCBI Taxonomy" id="1265817"/>
    <lineage>
        <taxon>Bacteria</taxon>
        <taxon>Bacillati</taxon>
        <taxon>Bacillota</taxon>
        <taxon>Bacilli</taxon>
        <taxon>Bacillales</taxon>
        <taxon>Listeriaceae</taxon>
        <taxon>Listeria</taxon>
    </lineage>
</organism>
<dbReference type="Proteomes" id="UP000019249">
    <property type="component" value="Unassembled WGS sequence"/>
</dbReference>
<dbReference type="InterPro" id="IPR057034">
    <property type="entry name" value="FNG"/>
</dbReference>
<dbReference type="EMBL" id="AODF01000024">
    <property type="protein sequence ID" value="EUJ30281.1"/>
    <property type="molecule type" value="Genomic_DNA"/>
</dbReference>
<evidence type="ECO:0000313" key="2">
    <source>
        <dbReference type="EMBL" id="EUJ30281.1"/>
    </source>
</evidence>
<comment type="caution">
    <text evidence="2">The sequence shown here is derived from an EMBL/GenBank/DDBJ whole genome shotgun (WGS) entry which is preliminary data.</text>
</comment>
<dbReference type="Pfam" id="PF24424">
    <property type="entry name" value="FNG"/>
    <property type="match status" value="1"/>
</dbReference>
<reference evidence="2 3" key="1">
    <citation type="journal article" date="2014" name="Int. J. Syst. Evol. Microbiol.">
        <title>Listeria floridensis sp. nov., Listeria aquatica sp. nov., Listeria cornellensis sp. nov., Listeria riparia sp. nov. and Listeria grandensis sp. nov., from agricultural and natural environments.</title>
        <authorList>
            <person name="den Bakker H.C."/>
            <person name="Warchocki S."/>
            <person name="Wright E.M."/>
            <person name="Allred A.F."/>
            <person name="Ahlstrom C."/>
            <person name="Manuel C.S."/>
            <person name="Stasiewicz M.J."/>
            <person name="Burrell A."/>
            <person name="Roof S."/>
            <person name="Strawn L."/>
            <person name="Fortes E.D."/>
            <person name="Nightingale K.K."/>
            <person name="Kephart D."/>
            <person name="Wiedmann M."/>
        </authorList>
    </citation>
    <scope>NUCLEOTIDE SEQUENCE [LARGE SCALE GENOMIC DNA]</scope>
    <source>
        <strain evidence="2 3">FSL S10-1187</strain>
    </source>
</reference>
<evidence type="ECO:0000259" key="1">
    <source>
        <dbReference type="Pfam" id="PF24424"/>
    </source>
</evidence>
<keyword evidence="3" id="KW-1185">Reference proteome</keyword>
<gene>
    <name evidence="2" type="ORF">MFLO_10678</name>
</gene>
<accession>A0ABN0RE08</accession>
<sequence length="98" mass="11231">MERQKLDKQRGLVLNSALINFANIGNSTFEAQRIFHLRKGETYKINWYYGLRVTGGVTATIDFNEKVKTADSSRDNVLKPYTNTIVADQDQDYVLTIK</sequence>
<proteinExistence type="predicted"/>